<dbReference type="EMBL" id="GBRH01275107">
    <property type="protein sequence ID" value="JAD22788.1"/>
    <property type="molecule type" value="Transcribed_RNA"/>
</dbReference>
<proteinExistence type="predicted"/>
<protein>
    <submittedName>
        <fullName evidence="2">Uncharacterized protein</fullName>
    </submittedName>
</protein>
<organism evidence="2">
    <name type="scientific">Arundo donax</name>
    <name type="common">Giant reed</name>
    <name type="synonym">Donax arundinaceus</name>
    <dbReference type="NCBI Taxonomy" id="35708"/>
    <lineage>
        <taxon>Eukaryota</taxon>
        <taxon>Viridiplantae</taxon>
        <taxon>Streptophyta</taxon>
        <taxon>Embryophyta</taxon>
        <taxon>Tracheophyta</taxon>
        <taxon>Spermatophyta</taxon>
        <taxon>Magnoliopsida</taxon>
        <taxon>Liliopsida</taxon>
        <taxon>Poales</taxon>
        <taxon>Poaceae</taxon>
        <taxon>PACMAD clade</taxon>
        <taxon>Arundinoideae</taxon>
        <taxon>Arundineae</taxon>
        <taxon>Arundo</taxon>
    </lineage>
</organism>
<dbReference type="AlphaFoldDB" id="A0A0A8YBR0"/>
<reference evidence="2" key="1">
    <citation type="submission" date="2014-09" db="EMBL/GenBank/DDBJ databases">
        <authorList>
            <person name="Magalhaes I.L.F."/>
            <person name="Oliveira U."/>
            <person name="Santos F.R."/>
            <person name="Vidigal T.H.D.A."/>
            <person name="Brescovit A.D."/>
            <person name="Santos A.J."/>
        </authorList>
    </citation>
    <scope>NUCLEOTIDE SEQUENCE</scope>
    <source>
        <tissue evidence="2">Shoot tissue taken approximately 20 cm above the soil surface</tissue>
    </source>
</reference>
<feature type="compositionally biased region" description="Low complexity" evidence="1">
    <location>
        <begin position="52"/>
        <end position="65"/>
    </location>
</feature>
<name>A0A0A8YBR0_ARUDO</name>
<evidence type="ECO:0000313" key="2">
    <source>
        <dbReference type="EMBL" id="JAD22788.1"/>
    </source>
</evidence>
<feature type="region of interest" description="Disordered" evidence="1">
    <location>
        <begin position="1"/>
        <end position="65"/>
    </location>
</feature>
<sequence length="82" mass="8518">MILPRPTLQTLAPVDPSPLHSASRGGRWRWRPAVVSGPMAGEGGSTAGAARSMVRPTTSKSSSSPVSLQFQFGLMINATAAL</sequence>
<accession>A0A0A8YBR0</accession>
<reference evidence="2" key="2">
    <citation type="journal article" date="2015" name="Data Brief">
        <title>Shoot transcriptome of the giant reed, Arundo donax.</title>
        <authorList>
            <person name="Barrero R.A."/>
            <person name="Guerrero F.D."/>
            <person name="Moolhuijzen P."/>
            <person name="Goolsby J.A."/>
            <person name="Tidwell J."/>
            <person name="Bellgard S.E."/>
            <person name="Bellgard M.I."/>
        </authorList>
    </citation>
    <scope>NUCLEOTIDE SEQUENCE</scope>
    <source>
        <tissue evidence="2">Shoot tissue taken approximately 20 cm above the soil surface</tissue>
    </source>
</reference>
<evidence type="ECO:0000256" key="1">
    <source>
        <dbReference type="SAM" id="MobiDB-lite"/>
    </source>
</evidence>